<dbReference type="AlphaFoldDB" id="A0A8S9A7D0"/>
<feature type="region of interest" description="Disordered" evidence="1">
    <location>
        <begin position="165"/>
        <end position="244"/>
    </location>
</feature>
<feature type="region of interest" description="Disordered" evidence="1">
    <location>
        <begin position="322"/>
        <end position="352"/>
    </location>
</feature>
<organism evidence="2 3">
    <name type="scientific">Sordaria macrospora</name>
    <dbReference type="NCBI Taxonomy" id="5147"/>
    <lineage>
        <taxon>Eukaryota</taxon>
        <taxon>Fungi</taxon>
        <taxon>Dikarya</taxon>
        <taxon>Ascomycota</taxon>
        <taxon>Pezizomycotina</taxon>
        <taxon>Sordariomycetes</taxon>
        <taxon>Sordariomycetidae</taxon>
        <taxon>Sordariales</taxon>
        <taxon>Sordariaceae</taxon>
        <taxon>Sordaria</taxon>
    </lineage>
</organism>
<dbReference type="EMBL" id="NMPR01000003">
    <property type="protein sequence ID" value="KAA8636585.1"/>
    <property type="molecule type" value="Genomic_DNA"/>
</dbReference>
<accession>A0A8S9A7D0</accession>
<feature type="compositionally biased region" description="Basic and acidic residues" evidence="1">
    <location>
        <begin position="220"/>
        <end position="234"/>
    </location>
</feature>
<feature type="compositionally biased region" description="Acidic residues" evidence="1">
    <location>
        <begin position="342"/>
        <end position="352"/>
    </location>
</feature>
<protein>
    <submittedName>
        <fullName evidence="2">Uncharacterized protein</fullName>
    </submittedName>
</protein>
<feature type="compositionally biased region" description="Polar residues" evidence="1">
    <location>
        <begin position="174"/>
        <end position="183"/>
    </location>
</feature>
<proteinExistence type="predicted"/>
<reference evidence="2 3" key="1">
    <citation type="submission" date="2017-07" db="EMBL/GenBank/DDBJ databases">
        <title>Genome sequence of the Sordaria macrospora wild type strain R19027.</title>
        <authorList>
            <person name="Nowrousian M."/>
            <person name="Teichert I."/>
            <person name="Kueck U."/>
        </authorList>
    </citation>
    <scope>NUCLEOTIDE SEQUENCE [LARGE SCALE GENOMIC DNA]</scope>
    <source>
        <strain evidence="2 3">R19027</strain>
        <tissue evidence="2">Mycelium</tissue>
    </source>
</reference>
<evidence type="ECO:0000313" key="3">
    <source>
        <dbReference type="Proteomes" id="UP000433876"/>
    </source>
</evidence>
<feature type="region of interest" description="Disordered" evidence="1">
    <location>
        <begin position="278"/>
        <end position="303"/>
    </location>
</feature>
<feature type="compositionally biased region" description="Low complexity" evidence="1">
    <location>
        <begin position="326"/>
        <end position="337"/>
    </location>
</feature>
<evidence type="ECO:0000256" key="1">
    <source>
        <dbReference type="SAM" id="MobiDB-lite"/>
    </source>
</evidence>
<evidence type="ECO:0000313" key="2">
    <source>
        <dbReference type="EMBL" id="KAA8636585.1"/>
    </source>
</evidence>
<sequence length="437" mass="48217">MDPTTTLFTFMLRTHPSVKAVHLVGSWDNFGKPYTMERDIRRDRGQWKGCYTFKDIICDGDSGRTTKRNGGLKMGQTYYFYYELDGAAETHDPALPSTNNCPYLPGQTVNTLYVPVEHTLRNRSASTNSLREENYMTMNPNDRYSTPQPAVVSLMNAASRAATAPLPELKRSARSNSPGSSWFSPRRLFGRKQSSSSLPEIRAPTPTDDTRSIRSSGSSKSRDMSPESLRRFLSDDVLPEEEYQTVDRPAITIPDDIAEENEDDDMFATSAVSEYMQFTGLSPPPSQRSLTPSPPVESDEAPTPTLAATVPCLNLSVPTLSLVDTSSPQSPANSPPAFYHSDDDEDETPEDDLLPLPMLDYSTARKASAGSVRSTLSTYSLPQSSPQEEKSKSSLMVPRIETNIPVSHTSFLNSPTPNSGLEELMNELGWMADAIRG</sequence>
<dbReference type="PANTHER" id="PTHR40625:SF1">
    <property type="entry name" value="AMP-ACTIVATED PROTEIN KINASE GLYCOGEN-BINDING DOMAIN-CONTAINING PROTEIN"/>
    <property type="match status" value="1"/>
</dbReference>
<dbReference type="Proteomes" id="UP000433876">
    <property type="component" value="Unassembled WGS sequence"/>
</dbReference>
<name>A0A8S9A7D0_SORMA</name>
<feature type="region of interest" description="Disordered" evidence="1">
    <location>
        <begin position="376"/>
        <end position="395"/>
    </location>
</feature>
<gene>
    <name evidence="2" type="ORF">SMACR_08887</name>
</gene>
<dbReference type="PANTHER" id="PTHR40625">
    <property type="entry name" value="GTP-BINDING PROTEIN ESDC-RELATED"/>
    <property type="match status" value="1"/>
</dbReference>
<comment type="caution">
    <text evidence="2">The sequence shown here is derived from an EMBL/GenBank/DDBJ whole genome shotgun (WGS) entry which is preliminary data.</text>
</comment>
<dbReference type="VEuPathDB" id="FungiDB:SMAC_08887"/>